<dbReference type="CDD" id="cd01647">
    <property type="entry name" value="RT_LTR"/>
    <property type="match status" value="1"/>
</dbReference>
<reference evidence="2 4" key="1">
    <citation type="journal article" date="2012" name="Nat. Biotechnol.">
        <title>Draft genome sequence of pigeonpea (Cajanus cajan), an orphan legume crop of resource-poor farmers.</title>
        <authorList>
            <person name="Varshney R.K."/>
            <person name="Chen W."/>
            <person name="Li Y."/>
            <person name="Bharti A.K."/>
            <person name="Saxena R.K."/>
            <person name="Schlueter J.A."/>
            <person name="Donoghue M.T."/>
            <person name="Azam S."/>
            <person name="Fan G."/>
            <person name="Whaley A.M."/>
            <person name="Farmer A.D."/>
            <person name="Sheridan J."/>
            <person name="Iwata A."/>
            <person name="Tuteja R."/>
            <person name="Penmetsa R.V."/>
            <person name="Wu W."/>
            <person name="Upadhyaya H.D."/>
            <person name="Yang S.P."/>
            <person name="Shah T."/>
            <person name="Saxena K.B."/>
            <person name="Michael T."/>
            <person name="McCombie W.R."/>
            <person name="Yang B."/>
            <person name="Zhang G."/>
            <person name="Yang H."/>
            <person name="Wang J."/>
            <person name="Spillane C."/>
            <person name="Cook D.R."/>
            <person name="May G.D."/>
            <person name="Xu X."/>
            <person name="Jackson S.A."/>
        </authorList>
    </citation>
    <scope>NUCLEOTIDE SEQUENCE [LARGE SCALE GENOMIC DNA]</scope>
    <source>
        <strain evidence="4">cv. Asha</strain>
    </source>
</reference>
<name>A0A151S1D5_CAJCA</name>
<dbReference type="Gramene" id="C.cajan_28916.t">
    <property type="protein sequence ID" value="C.cajan_28916.t.cds1"/>
    <property type="gene ID" value="C.cajan_28916"/>
</dbReference>
<dbReference type="Pfam" id="PF17919">
    <property type="entry name" value="RT_RNaseH_2"/>
    <property type="match status" value="1"/>
</dbReference>
<dbReference type="PROSITE" id="PS50878">
    <property type="entry name" value="RT_POL"/>
    <property type="match status" value="1"/>
</dbReference>
<accession>A0A151S1D5</accession>
<dbReference type="InterPro" id="IPR043502">
    <property type="entry name" value="DNA/RNA_pol_sf"/>
</dbReference>
<dbReference type="InterPro" id="IPR051320">
    <property type="entry name" value="Viral_Replic_Matur_Polypro"/>
</dbReference>
<dbReference type="OMA" id="ITREQAC"/>
<feature type="domain" description="Reverse transcriptase" evidence="1">
    <location>
        <begin position="1"/>
        <end position="67"/>
    </location>
</feature>
<dbReference type="Gene3D" id="3.30.70.270">
    <property type="match status" value="2"/>
</dbReference>
<dbReference type="InterPro" id="IPR043128">
    <property type="entry name" value="Rev_trsase/Diguanyl_cyclase"/>
</dbReference>
<dbReference type="AlphaFoldDB" id="A0A151S1D5"/>
<sequence length="199" mass="22750">MNEVFKGLLRRFVLVFFDDILVYSCNWKDHLYHLEIVLRILKQHQLYAKLSKCAFGVKEVEYLGHTLSGDGVATDNSKLAAVKNWVQPKNIKQLRGFLGLTGYYRRFVKNYVMLAAPLTDLLKKDAFIWTEEATLAFDKLKEAMISAPVLALPNFKEIFILETDASRTGIGVVLSQGLHPIAYFSKKLSLRMQKQSAYI</sequence>
<gene>
    <name evidence="2" type="ORF">KK1_029625</name>
    <name evidence="3" type="ORF">KK1_029634</name>
</gene>
<dbReference type="Gramene" id="C.cajan_28907.t">
    <property type="protein sequence ID" value="C.cajan_28907.t.cds1"/>
    <property type="gene ID" value="C.cajan_28907"/>
</dbReference>
<proteinExistence type="predicted"/>
<keyword evidence="4" id="KW-1185">Reference proteome</keyword>
<dbReference type="InterPro" id="IPR000477">
    <property type="entry name" value="RT_dom"/>
</dbReference>
<evidence type="ECO:0000313" key="2">
    <source>
        <dbReference type="EMBL" id="KYP48645.1"/>
    </source>
</evidence>
<dbReference type="Pfam" id="PF00078">
    <property type="entry name" value="RVT_1"/>
    <property type="match status" value="1"/>
</dbReference>
<evidence type="ECO:0000313" key="3">
    <source>
        <dbReference type="EMBL" id="KYP48654.1"/>
    </source>
</evidence>
<dbReference type="Proteomes" id="UP000075243">
    <property type="component" value="Unassembled WGS sequence"/>
</dbReference>
<dbReference type="PANTHER" id="PTHR33064:SF37">
    <property type="entry name" value="RIBONUCLEASE H"/>
    <property type="match status" value="1"/>
</dbReference>
<dbReference type="SUPFAM" id="SSF56672">
    <property type="entry name" value="DNA/RNA polymerases"/>
    <property type="match status" value="1"/>
</dbReference>
<dbReference type="EMBL" id="KQ483494">
    <property type="protein sequence ID" value="KYP48654.1"/>
    <property type="molecule type" value="Genomic_DNA"/>
</dbReference>
<protein>
    <submittedName>
        <fullName evidence="2">Retrovirus-related Pol polyprotein from transposon 297 family</fullName>
    </submittedName>
</protein>
<dbReference type="EMBL" id="KQ483494">
    <property type="protein sequence ID" value="KYP48645.1"/>
    <property type="molecule type" value="Genomic_DNA"/>
</dbReference>
<organism evidence="2 4">
    <name type="scientific">Cajanus cajan</name>
    <name type="common">Pigeon pea</name>
    <name type="synonym">Cajanus indicus</name>
    <dbReference type="NCBI Taxonomy" id="3821"/>
    <lineage>
        <taxon>Eukaryota</taxon>
        <taxon>Viridiplantae</taxon>
        <taxon>Streptophyta</taxon>
        <taxon>Embryophyta</taxon>
        <taxon>Tracheophyta</taxon>
        <taxon>Spermatophyta</taxon>
        <taxon>Magnoliopsida</taxon>
        <taxon>eudicotyledons</taxon>
        <taxon>Gunneridae</taxon>
        <taxon>Pentapetalae</taxon>
        <taxon>rosids</taxon>
        <taxon>fabids</taxon>
        <taxon>Fabales</taxon>
        <taxon>Fabaceae</taxon>
        <taxon>Papilionoideae</taxon>
        <taxon>50 kb inversion clade</taxon>
        <taxon>NPAAA clade</taxon>
        <taxon>indigoferoid/millettioid clade</taxon>
        <taxon>Phaseoleae</taxon>
        <taxon>Cajanus</taxon>
    </lineage>
</organism>
<dbReference type="InterPro" id="IPR041577">
    <property type="entry name" value="RT_RNaseH_2"/>
</dbReference>
<dbReference type="PANTHER" id="PTHR33064">
    <property type="entry name" value="POL PROTEIN"/>
    <property type="match status" value="1"/>
</dbReference>
<evidence type="ECO:0000313" key="4">
    <source>
        <dbReference type="Proteomes" id="UP000075243"/>
    </source>
</evidence>
<dbReference type="FunFam" id="3.30.70.270:FF:000020">
    <property type="entry name" value="Transposon Tf2-6 polyprotein-like Protein"/>
    <property type="match status" value="1"/>
</dbReference>
<evidence type="ECO:0000259" key="1">
    <source>
        <dbReference type="PROSITE" id="PS50878"/>
    </source>
</evidence>